<dbReference type="AlphaFoldDB" id="A0A371HZC7"/>
<evidence type="ECO:0000313" key="1">
    <source>
        <dbReference type="EMBL" id="RDY08119.1"/>
    </source>
</evidence>
<dbReference type="EMBL" id="QJKJ01001337">
    <property type="protein sequence ID" value="RDY08119.1"/>
    <property type="molecule type" value="Genomic_DNA"/>
</dbReference>
<reference evidence="1" key="1">
    <citation type="submission" date="2018-05" db="EMBL/GenBank/DDBJ databases">
        <title>Draft genome of Mucuna pruriens seed.</title>
        <authorList>
            <person name="Nnadi N.E."/>
            <person name="Vos R."/>
            <person name="Hasami M.H."/>
            <person name="Devisetty U.K."/>
            <person name="Aguiy J.C."/>
        </authorList>
    </citation>
    <scope>NUCLEOTIDE SEQUENCE [LARGE SCALE GENOMIC DNA]</scope>
    <source>
        <strain evidence="1">JCA_2017</strain>
    </source>
</reference>
<feature type="non-terminal residue" evidence="1">
    <location>
        <position position="1"/>
    </location>
</feature>
<protein>
    <submittedName>
        <fullName evidence="1">Uncharacterized protein</fullName>
    </submittedName>
</protein>
<dbReference type="Proteomes" id="UP000257109">
    <property type="component" value="Unassembled WGS sequence"/>
</dbReference>
<organism evidence="1 2">
    <name type="scientific">Mucuna pruriens</name>
    <name type="common">Velvet bean</name>
    <name type="synonym">Dolichos pruriens</name>
    <dbReference type="NCBI Taxonomy" id="157652"/>
    <lineage>
        <taxon>Eukaryota</taxon>
        <taxon>Viridiplantae</taxon>
        <taxon>Streptophyta</taxon>
        <taxon>Embryophyta</taxon>
        <taxon>Tracheophyta</taxon>
        <taxon>Spermatophyta</taxon>
        <taxon>Magnoliopsida</taxon>
        <taxon>eudicotyledons</taxon>
        <taxon>Gunneridae</taxon>
        <taxon>Pentapetalae</taxon>
        <taxon>rosids</taxon>
        <taxon>fabids</taxon>
        <taxon>Fabales</taxon>
        <taxon>Fabaceae</taxon>
        <taxon>Papilionoideae</taxon>
        <taxon>50 kb inversion clade</taxon>
        <taxon>NPAAA clade</taxon>
        <taxon>indigoferoid/millettioid clade</taxon>
        <taxon>Phaseoleae</taxon>
        <taxon>Mucuna</taxon>
    </lineage>
</organism>
<evidence type="ECO:0000313" key="2">
    <source>
        <dbReference type="Proteomes" id="UP000257109"/>
    </source>
</evidence>
<name>A0A371HZC7_MUCPR</name>
<gene>
    <name evidence="1" type="ORF">CR513_07681</name>
</gene>
<accession>A0A371HZC7</accession>
<keyword evidence="2" id="KW-1185">Reference proteome</keyword>
<comment type="caution">
    <text evidence="1">The sequence shown here is derived from an EMBL/GenBank/DDBJ whole genome shotgun (WGS) entry which is preliminary data.</text>
</comment>
<proteinExistence type="predicted"/>
<sequence length="64" mass="7348">MASTKCTKTKVGNISIYYFDFIFFPNILGGTYENVIYHVVQKSDLKEIDKNDNKIMLIDILLGI</sequence>